<evidence type="ECO:0000256" key="8">
    <source>
        <dbReference type="PROSITE-ProRule" id="PRU01360"/>
    </source>
</evidence>
<dbReference type="SUPFAM" id="SSF49464">
    <property type="entry name" value="Carboxypeptidase regulatory domain-like"/>
    <property type="match status" value="1"/>
</dbReference>
<keyword evidence="7 8" id="KW-0998">Cell outer membrane</keyword>
<comment type="subcellular location">
    <subcellularLocation>
        <location evidence="1 8">Cell outer membrane</location>
        <topology evidence="1 8">Multi-pass membrane protein</topology>
    </subcellularLocation>
</comment>
<evidence type="ECO:0000256" key="7">
    <source>
        <dbReference type="ARBA" id="ARBA00023237"/>
    </source>
</evidence>
<organism evidence="12 13">
    <name type="scientific">Spirosoma endophyticum</name>
    <dbReference type="NCBI Taxonomy" id="662367"/>
    <lineage>
        <taxon>Bacteria</taxon>
        <taxon>Pseudomonadati</taxon>
        <taxon>Bacteroidota</taxon>
        <taxon>Cytophagia</taxon>
        <taxon>Cytophagales</taxon>
        <taxon>Cytophagaceae</taxon>
        <taxon>Spirosoma</taxon>
    </lineage>
</organism>
<keyword evidence="2 8" id="KW-0813">Transport</keyword>
<dbReference type="InterPro" id="IPR039426">
    <property type="entry name" value="TonB-dep_rcpt-like"/>
</dbReference>
<dbReference type="RefSeq" id="WP_093828153.1">
    <property type="nucleotide sequence ID" value="NZ_FOLQ01000006.1"/>
</dbReference>
<dbReference type="Pfam" id="PF13715">
    <property type="entry name" value="CarbopepD_reg_2"/>
    <property type="match status" value="1"/>
</dbReference>
<dbReference type="InterPro" id="IPR008969">
    <property type="entry name" value="CarboxyPept-like_regulatory"/>
</dbReference>
<evidence type="ECO:0000313" key="13">
    <source>
        <dbReference type="Proteomes" id="UP000198598"/>
    </source>
</evidence>
<dbReference type="NCBIfam" id="TIGR04056">
    <property type="entry name" value="OMP_RagA_SusC"/>
    <property type="match status" value="1"/>
</dbReference>
<dbReference type="Gene3D" id="2.60.40.1120">
    <property type="entry name" value="Carboxypeptidase-like, regulatory domain"/>
    <property type="match status" value="1"/>
</dbReference>
<accession>A0A1I1TWK0</accession>
<dbReference type="AlphaFoldDB" id="A0A1I1TWK0"/>
<dbReference type="STRING" id="662367.SAMN05216167_10624"/>
<proteinExistence type="inferred from homology"/>
<dbReference type="SUPFAM" id="SSF56935">
    <property type="entry name" value="Porins"/>
    <property type="match status" value="1"/>
</dbReference>
<evidence type="ECO:0000256" key="5">
    <source>
        <dbReference type="ARBA" id="ARBA00023077"/>
    </source>
</evidence>
<dbReference type="InterPro" id="IPR023996">
    <property type="entry name" value="TonB-dep_OMP_SusC/RagA"/>
</dbReference>
<evidence type="ECO:0000256" key="9">
    <source>
        <dbReference type="RuleBase" id="RU003357"/>
    </source>
</evidence>
<evidence type="ECO:0000256" key="2">
    <source>
        <dbReference type="ARBA" id="ARBA00022448"/>
    </source>
</evidence>
<keyword evidence="13" id="KW-1185">Reference proteome</keyword>
<protein>
    <submittedName>
        <fullName evidence="12">TonB-linked outer membrane protein, SusC/RagA family</fullName>
    </submittedName>
</protein>
<keyword evidence="3 8" id="KW-1134">Transmembrane beta strand</keyword>
<dbReference type="InterPro" id="IPR023997">
    <property type="entry name" value="TonB-dep_OMP_SusC/RagA_CS"/>
</dbReference>
<dbReference type="Gene3D" id="2.40.170.20">
    <property type="entry name" value="TonB-dependent receptor, beta-barrel domain"/>
    <property type="match status" value="1"/>
</dbReference>
<dbReference type="Gene3D" id="2.170.130.10">
    <property type="entry name" value="TonB-dependent receptor, plug domain"/>
    <property type="match status" value="1"/>
</dbReference>
<evidence type="ECO:0000259" key="11">
    <source>
        <dbReference type="Pfam" id="PF07715"/>
    </source>
</evidence>
<comment type="similarity">
    <text evidence="8 9">Belongs to the TonB-dependent receptor family.</text>
</comment>
<name>A0A1I1TWK0_9BACT</name>
<evidence type="ECO:0000256" key="3">
    <source>
        <dbReference type="ARBA" id="ARBA00022452"/>
    </source>
</evidence>
<dbReference type="FunFam" id="2.60.40.1120:FF:000003">
    <property type="entry name" value="Outer membrane protein Omp121"/>
    <property type="match status" value="1"/>
</dbReference>
<dbReference type="PROSITE" id="PS52016">
    <property type="entry name" value="TONB_DEPENDENT_REC_3"/>
    <property type="match status" value="1"/>
</dbReference>
<dbReference type="InterPro" id="IPR000531">
    <property type="entry name" value="Beta-barrel_TonB"/>
</dbReference>
<dbReference type="Proteomes" id="UP000198598">
    <property type="component" value="Unassembled WGS sequence"/>
</dbReference>
<dbReference type="Pfam" id="PF00593">
    <property type="entry name" value="TonB_dep_Rec_b-barrel"/>
    <property type="match status" value="1"/>
</dbReference>
<evidence type="ECO:0000256" key="1">
    <source>
        <dbReference type="ARBA" id="ARBA00004571"/>
    </source>
</evidence>
<dbReference type="InterPro" id="IPR018247">
    <property type="entry name" value="EF_Hand_1_Ca_BS"/>
</dbReference>
<sequence>MIKHVLSGVFVLSSWIVVHAQERAITSASAEKNPPALATIKSTKPIANTPLDIKALVKGVVSDEKGNTLPGATVSVKGTTLGTTTDVEGRFSINMPAGAKVLVISFIGMKTQEVEVGTRTNLNITLQTADQSLDEVVVRIGYGTAKRSDVTSSITTVKAADLKDIPAAGIDQLLQGKAAGVTVTSNGGQPGGGVSVKVRGVTSINSNDPLFVIDGVPFVGGNTSNSTGYAGLGGGDGQTGNSVMAMLNPNDIESIDVLKDASAQAIYGSQAANGVILVTTKKGKSGEGKINYEMYTGVSEVARRLDLMKLPDFARYQNEVLPIIGNPVADEFKNPDLLGNGTDWQEAVFQHGKINNHQLSFSGGKDRTTYYLSLNYFDNKGILLGSDFKRYASRFSLDTQLKSWAKVGLSANVSRSIQNVSLADAAEGTIWWGASTSPLTPVKNIDGTWGGGQTVGGVQYNGSNLVGNSQFRGNTKTSNNVFGSLYAELQFTKDLSLRNELSYSLGQDNNVAFQKAGNVGSTSFRSKLIDSRSDSYYWSLTNYLSYNKNLSKHGIQATVGHQVQNSYYQSISGTKVDLQANIFDLNTGSADQTTWGLGGGKGQWAMESYFARANYTYDDRYSLSASFRTDGSSNFGPNNRWGYFPGVSAGWTISNEKFMKGPVANVLSYAKLRLGYGIVGNQNFPGGAPNPAYVGAVQFFSGPVGFGSSNMINGIPNPDLKWESVKTANAGVDLGFFNGRIDATIDVYKKVTSDMIIFLTGPNLIGVGDQWDDLKAPLGNAGQMTNTGVDIGLTTTNIKNDKFSWKSNVVFTQFTNRYDKAASAASALDGKVYYNNYLITHTTPGSPVGSFWGLKTDGLFRTQAELDASLPQFGYKVNQTETWLGDVRFKDINGDGKIDAQDYTFIGSPLPKFTWGFTNTLNYGDFDFSLFLQGSQGAKAFNFLRWQLEGLNNAYTNQLNTVTDRYTDANPNGALPRFTNTNKNNTAMSDRYVEDASYWRIQNITLGYRLPRTLLSKVKVSNLRIYGTIQNLKTFTNYSGYDPEIGAFNNSIKLMNVDTGHYPNPRTFTIGANLQF</sequence>
<dbReference type="InterPro" id="IPR036942">
    <property type="entry name" value="Beta-barrel_TonB_sf"/>
</dbReference>
<feature type="domain" description="TonB-dependent receptor plug" evidence="11">
    <location>
        <begin position="147"/>
        <end position="275"/>
    </location>
</feature>
<dbReference type="InterPro" id="IPR012910">
    <property type="entry name" value="Plug_dom"/>
</dbReference>
<dbReference type="GO" id="GO:0009279">
    <property type="term" value="C:cell outer membrane"/>
    <property type="evidence" value="ECO:0007669"/>
    <property type="project" value="UniProtKB-SubCell"/>
</dbReference>
<dbReference type="OrthoDB" id="9768177at2"/>
<dbReference type="EMBL" id="FOLQ01000006">
    <property type="protein sequence ID" value="SFD62942.1"/>
    <property type="molecule type" value="Genomic_DNA"/>
</dbReference>
<dbReference type="PROSITE" id="PS00018">
    <property type="entry name" value="EF_HAND_1"/>
    <property type="match status" value="1"/>
</dbReference>
<dbReference type="NCBIfam" id="TIGR04057">
    <property type="entry name" value="SusC_RagA_signa"/>
    <property type="match status" value="1"/>
</dbReference>
<feature type="domain" description="TonB-dependent receptor-like beta-barrel" evidence="10">
    <location>
        <begin position="451"/>
        <end position="1032"/>
    </location>
</feature>
<evidence type="ECO:0000256" key="6">
    <source>
        <dbReference type="ARBA" id="ARBA00023136"/>
    </source>
</evidence>
<keyword evidence="4 8" id="KW-0812">Transmembrane</keyword>
<reference evidence="12 13" key="1">
    <citation type="submission" date="2016-10" db="EMBL/GenBank/DDBJ databases">
        <authorList>
            <person name="de Groot N.N."/>
        </authorList>
    </citation>
    <scope>NUCLEOTIDE SEQUENCE [LARGE SCALE GENOMIC DNA]</scope>
    <source>
        <strain evidence="12 13">DSM 26130</strain>
    </source>
</reference>
<evidence type="ECO:0000256" key="4">
    <source>
        <dbReference type="ARBA" id="ARBA00022692"/>
    </source>
</evidence>
<dbReference type="InterPro" id="IPR037066">
    <property type="entry name" value="Plug_dom_sf"/>
</dbReference>
<evidence type="ECO:0000259" key="10">
    <source>
        <dbReference type="Pfam" id="PF00593"/>
    </source>
</evidence>
<dbReference type="Pfam" id="PF07715">
    <property type="entry name" value="Plug"/>
    <property type="match status" value="1"/>
</dbReference>
<keyword evidence="6 8" id="KW-0472">Membrane</keyword>
<keyword evidence="5 9" id="KW-0798">TonB box</keyword>
<gene>
    <name evidence="12" type="ORF">SAMN05216167_10624</name>
</gene>
<evidence type="ECO:0000313" key="12">
    <source>
        <dbReference type="EMBL" id="SFD62942.1"/>
    </source>
</evidence>